<dbReference type="GO" id="GO:0032787">
    <property type="term" value="P:monocarboxylic acid metabolic process"/>
    <property type="evidence" value="ECO:0007669"/>
    <property type="project" value="UniProtKB-ARBA"/>
</dbReference>
<dbReference type="PRINTS" id="PR00081">
    <property type="entry name" value="GDHRDH"/>
</dbReference>
<dbReference type="FunFam" id="3.40.50.720:FF:000084">
    <property type="entry name" value="Short-chain dehydrogenase reductase"/>
    <property type="match status" value="1"/>
</dbReference>
<feature type="domain" description="Ketoreductase" evidence="3">
    <location>
        <begin position="5"/>
        <end position="184"/>
    </location>
</feature>
<dbReference type="PRINTS" id="PR00080">
    <property type="entry name" value="SDRFAMILY"/>
</dbReference>
<dbReference type="InterPro" id="IPR057326">
    <property type="entry name" value="KR_dom"/>
</dbReference>
<dbReference type="EMBL" id="JANIID010000046">
    <property type="protein sequence ID" value="MCQ8774522.1"/>
    <property type="molecule type" value="Genomic_DNA"/>
</dbReference>
<dbReference type="InterPro" id="IPR050259">
    <property type="entry name" value="SDR"/>
</dbReference>
<comment type="caution">
    <text evidence="4">The sequence shown here is derived from an EMBL/GenBank/DDBJ whole genome shotgun (WGS) entry which is preliminary data.</text>
</comment>
<dbReference type="Pfam" id="PF13561">
    <property type="entry name" value="adh_short_C2"/>
    <property type="match status" value="1"/>
</dbReference>
<evidence type="ECO:0000256" key="2">
    <source>
        <dbReference type="ARBA" id="ARBA00023002"/>
    </source>
</evidence>
<sequence>MPEYRSALVTGGSRGIGAAIATRLAADGIRVALTYNASRTAADRVVEEITEAGGHALALHADSADADQIRAAADATGREYGKIDILVNNAGIGMGGPIEEMPIEHFDRTMAVNVRGPFAAAQAVLPHMPDHGRIINIGSVFADRTPFGTLSAYVTSKAAVAGLTRALARDLGGRGITVNNIQPGPISTDLTSADSHVRDVMTEATALRRFGTPEEIAGLVAYLAGPEASYITGATITADGGYAV</sequence>
<evidence type="ECO:0000313" key="4">
    <source>
        <dbReference type="EMBL" id="MCQ8774522.1"/>
    </source>
</evidence>
<dbReference type="InterPro" id="IPR036291">
    <property type="entry name" value="NAD(P)-bd_dom_sf"/>
</dbReference>
<name>A0A9X2RQ15_9ACTN</name>
<reference evidence="4" key="1">
    <citation type="submission" date="2022-06" db="EMBL/GenBank/DDBJ databases">
        <title>WGS of actinobacteria.</title>
        <authorList>
            <person name="Thawai C."/>
        </authorList>
    </citation>
    <scope>NUCLEOTIDE SEQUENCE</scope>
    <source>
        <strain evidence="4">AA8</strain>
    </source>
</reference>
<dbReference type="Gene3D" id="3.40.50.720">
    <property type="entry name" value="NAD(P)-binding Rossmann-like Domain"/>
    <property type="match status" value="1"/>
</dbReference>
<dbReference type="PANTHER" id="PTHR42879">
    <property type="entry name" value="3-OXOACYL-(ACYL-CARRIER-PROTEIN) REDUCTASE"/>
    <property type="match status" value="1"/>
</dbReference>
<dbReference type="SMART" id="SM00822">
    <property type="entry name" value="PKS_KR"/>
    <property type="match status" value="1"/>
</dbReference>
<dbReference type="PROSITE" id="PS00061">
    <property type="entry name" value="ADH_SHORT"/>
    <property type="match status" value="1"/>
</dbReference>
<evidence type="ECO:0000313" key="5">
    <source>
        <dbReference type="Proteomes" id="UP001142374"/>
    </source>
</evidence>
<dbReference type="AlphaFoldDB" id="A0A9X2RQ15"/>
<dbReference type="InterPro" id="IPR020904">
    <property type="entry name" value="Sc_DH/Rdtase_CS"/>
</dbReference>
<protein>
    <submittedName>
        <fullName evidence="4">3-oxoacyl-ACP reductase FabG</fullName>
    </submittedName>
</protein>
<accession>A0A9X2RQ15</accession>
<dbReference type="PANTHER" id="PTHR42879:SF2">
    <property type="entry name" value="3-OXOACYL-[ACYL-CARRIER-PROTEIN] REDUCTASE FABG"/>
    <property type="match status" value="1"/>
</dbReference>
<comment type="similarity">
    <text evidence="1">Belongs to the short-chain dehydrogenases/reductases (SDR) family.</text>
</comment>
<keyword evidence="2" id="KW-0560">Oxidoreductase</keyword>
<dbReference type="Proteomes" id="UP001142374">
    <property type="component" value="Unassembled WGS sequence"/>
</dbReference>
<dbReference type="InterPro" id="IPR002347">
    <property type="entry name" value="SDR_fam"/>
</dbReference>
<proteinExistence type="inferred from homology"/>
<keyword evidence="5" id="KW-1185">Reference proteome</keyword>
<gene>
    <name evidence="4" type="ORF">NQU55_32890</name>
</gene>
<evidence type="ECO:0000259" key="3">
    <source>
        <dbReference type="SMART" id="SM00822"/>
    </source>
</evidence>
<organism evidence="4 5">
    <name type="scientific">Streptomyces telluris</name>
    <dbReference type="NCBI Taxonomy" id="2720021"/>
    <lineage>
        <taxon>Bacteria</taxon>
        <taxon>Bacillati</taxon>
        <taxon>Actinomycetota</taxon>
        <taxon>Actinomycetes</taxon>
        <taxon>Kitasatosporales</taxon>
        <taxon>Streptomycetaceae</taxon>
        <taxon>Streptomyces</taxon>
    </lineage>
</organism>
<dbReference type="GO" id="GO:0016491">
    <property type="term" value="F:oxidoreductase activity"/>
    <property type="evidence" value="ECO:0007669"/>
    <property type="project" value="UniProtKB-KW"/>
</dbReference>
<dbReference type="SUPFAM" id="SSF51735">
    <property type="entry name" value="NAD(P)-binding Rossmann-fold domains"/>
    <property type="match status" value="1"/>
</dbReference>
<evidence type="ECO:0000256" key="1">
    <source>
        <dbReference type="ARBA" id="ARBA00006484"/>
    </source>
</evidence>